<dbReference type="Gene3D" id="3.40.50.1820">
    <property type="entry name" value="alpha/beta hydrolase"/>
    <property type="match status" value="1"/>
</dbReference>
<dbReference type="RefSeq" id="WP_380817907.1">
    <property type="nucleotide sequence ID" value="NZ_JBHTJN010000001.1"/>
</dbReference>
<keyword evidence="1 3" id="KW-0378">Hydrolase</keyword>
<name>A0ABW3I602_9PAST</name>
<proteinExistence type="predicted"/>
<dbReference type="Pfam" id="PF00561">
    <property type="entry name" value="Abhydrolase_1"/>
    <property type="match status" value="1"/>
</dbReference>
<dbReference type="InterPro" id="IPR000073">
    <property type="entry name" value="AB_hydrolase_1"/>
</dbReference>
<dbReference type="SUPFAM" id="SSF53474">
    <property type="entry name" value="alpha/beta-Hydrolases"/>
    <property type="match status" value="1"/>
</dbReference>
<dbReference type="PRINTS" id="PR00111">
    <property type="entry name" value="ABHYDROLASE"/>
</dbReference>
<feature type="domain" description="AB hydrolase-1" evidence="2">
    <location>
        <begin position="25"/>
        <end position="249"/>
    </location>
</feature>
<dbReference type="EMBL" id="JBHTJN010000001">
    <property type="protein sequence ID" value="MFD0965349.1"/>
    <property type="molecule type" value="Genomic_DNA"/>
</dbReference>
<keyword evidence="4" id="KW-1185">Reference proteome</keyword>
<evidence type="ECO:0000313" key="3">
    <source>
        <dbReference type="EMBL" id="MFD0965349.1"/>
    </source>
</evidence>
<gene>
    <name evidence="3" type="ORF">ACFQ02_00510</name>
</gene>
<evidence type="ECO:0000256" key="1">
    <source>
        <dbReference type="ARBA" id="ARBA00022801"/>
    </source>
</evidence>
<evidence type="ECO:0000259" key="2">
    <source>
        <dbReference type="Pfam" id="PF00561"/>
    </source>
</evidence>
<protein>
    <submittedName>
        <fullName evidence="3">Alpha/beta fold hydrolase</fullName>
    </submittedName>
</protein>
<comment type="caution">
    <text evidence="3">The sequence shown here is derived from an EMBL/GenBank/DDBJ whole genome shotgun (WGS) entry which is preliminary data.</text>
</comment>
<dbReference type="Proteomes" id="UP001596996">
    <property type="component" value="Unassembled WGS sequence"/>
</dbReference>
<sequence>MENNLLNFQFNISIEAEQQKIKNKPVLIFIHGLFGDMNNLRTIAKTFSNNYRTLQLDVRNHGHSFHSKEMNYDLLAHDLINLINYLGLKSVILIGHSMGGKIAMKTASLYPEIVQKIVVIDIAPVKYNHCTHDDVFAGLFAVKQSAVTSRQDAKQILEQYILEESIIQFMLKSFNPQSPERFCFNLSALYDNYGNLMNWQDCFFANPTLFIKGGLSNYILPEYTDTILTQFPQAQSFTINGSGHWVHAEKCSLVTRAIERFLF</sequence>
<organism evidence="3 4">
    <name type="scientific">Seminibacterium arietis</name>
    <dbReference type="NCBI Taxonomy" id="1173502"/>
    <lineage>
        <taxon>Bacteria</taxon>
        <taxon>Pseudomonadati</taxon>
        <taxon>Pseudomonadota</taxon>
        <taxon>Gammaproteobacteria</taxon>
        <taxon>Pasteurellales</taxon>
        <taxon>Pasteurellaceae</taxon>
        <taxon>Seminibacterium</taxon>
    </lineage>
</organism>
<dbReference type="GO" id="GO:0016787">
    <property type="term" value="F:hydrolase activity"/>
    <property type="evidence" value="ECO:0007669"/>
    <property type="project" value="UniProtKB-KW"/>
</dbReference>
<evidence type="ECO:0000313" key="4">
    <source>
        <dbReference type="Proteomes" id="UP001596996"/>
    </source>
</evidence>
<reference evidence="4" key="1">
    <citation type="journal article" date="2019" name="Int. J. Syst. Evol. Microbiol.">
        <title>The Global Catalogue of Microorganisms (GCM) 10K type strain sequencing project: providing services to taxonomists for standard genome sequencing and annotation.</title>
        <authorList>
            <consortium name="The Broad Institute Genomics Platform"/>
            <consortium name="The Broad Institute Genome Sequencing Center for Infectious Disease"/>
            <person name="Wu L."/>
            <person name="Ma J."/>
        </authorList>
    </citation>
    <scope>NUCLEOTIDE SEQUENCE [LARGE SCALE GENOMIC DNA]</scope>
    <source>
        <strain evidence="4">CCUG 61707</strain>
    </source>
</reference>
<dbReference type="PANTHER" id="PTHR46118">
    <property type="entry name" value="PROTEIN ABHD11"/>
    <property type="match status" value="1"/>
</dbReference>
<dbReference type="PANTHER" id="PTHR46118:SF4">
    <property type="entry name" value="PROTEIN ABHD11"/>
    <property type="match status" value="1"/>
</dbReference>
<dbReference type="InterPro" id="IPR029058">
    <property type="entry name" value="AB_hydrolase_fold"/>
</dbReference>
<accession>A0ABW3I602</accession>